<dbReference type="HOGENOM" id="CLU_049301_2_3_11"/>
<dbReference type="STRING" id="882086.SacxiDRAFT_3919"/>
<feature type="domain" description="UspA" evidence="2">
    <location>
        <begin position="149"/>
        <end position="286"/>
    </location>
</feature>
<dbReference type="PANTHER" id="PTHR46268">
    <property type="entry name" value="STRESS RESPONSE PROTEIN NHAX"/>
    <property type="match status" value="1"/>
</dbReference>
<proteinExistence type="inferred from homology"/>
<dbReference type="AlphaFoldDB" id="I0V7K7"/>
<keyword evidence="4" id="KW-1185">Reference proteome</keyword>
<dbReference type="eggNOG" id="COG0589">
    <property type="taxonomic scope" value="Bacteria"/>
</dbReference>
<dbReference type="Pfam" id="PF00582">
    <property type="entry name" value="Usp"/>
    <property type="match status" value="2"/>
</dbReference>
<organism evidence="3 4">
    <name type="scientific">Saccharomonospora xinjiangensis XJ-54</name>
    <dbReference type="NCBI Taxonomy" id="882086"/>
    <lineage>
        <taxon>Bacteria</taxon>
        <taxon>Bacillati</taxon>
        <taxon>Actinomycetota</taxon>
        <taxon>Actinomycetes</taxon>
        <taxon>Pseudonocardiales</taxon>
        <taxon>Pseudonocardiaceae</taxon>
        <taxon>Saccharomonospora</taxon>
    </lineage>
</organism>
<sequence length="290" mass="30513">MIVAGVDGSPSAVNAACWAAEEAASSNDTLRLVHAYVVPMYGYPEFAATFAQLREGMRDQGSKWLDEAKEAVANVAPGVTVETVLTEGDPLGTLVEESGKARLTVLGSRGLGGFTGMIVGSIAVGLASHGKSPVVVVRGPQEPLPSDAPIVVGVDGSEHSTAALRFAFEEAAGRKAPLTVVRTWRGILLDEAVSRYPLKVDAEEIEEGERAALQEQVDPMRESYPDVAVETVVVRGRPVRTLLDYAERARLLVVGSRGRGGFKGMLLGSTSQSLVTHAPCAVAVVRPPAE</sequence>
<dbReference type="EMBL" id="JH636049">
    <property type="protein sequence ID" value="EID56110.1"/>
    <property type="molecule type" value="Genomic_DNA"/>
</dbReference>
<dbReference type="PANTHER" id="PTHR46268:SF6">
    <property type="entry name" value="UNIVERSAL STRESS PROTEIN UP12"/>
    <property type="match status" value="1"/>
</dbReference>
<dbReference type="InterPro" id="IPR014729">
    <property type="entry name" value="Rossmann-like_a/b/a_fold"/>
</dbReference>
<protein>
    <submittedName>
        <fullName evidence="3">Universal stress protein UspA-like protein</fullName>
    </submittedName>
</protein>
<evidence type="ECO:0000313" key="3">
    <source>
        <dbReference type="EMBL" id="EID56110.1"/>
    </source>
</evidence>
<evidence type="ECO:0000256" key="1">
    <source>
        <dbReference type="ARBA" id="ARBA00008791"/>
    </source>
</evidence>
<accession>I0V7K7</accession>
<dbReference type="Gene3D" id="3.40.50.620">
    <property type="entry name" value="HUPs"/>
    <property type="match status" value="2"/>
</dbReference>
<reference evidence="3 4" key="1">
    <citation type="submission" date="2012-01" db="EMBL/GenBank/DDBJ databases">
        <title>Improved High-Quality Draft sequence of Saccharomonospora xinjiangensis XJ-54.</title>
        <authorList>
            <consortium name="US DOE Joint Genome Institute"/>
            <person name="Lucas S."/>
            <person name="Han J."/>
            <person name="Lapidus A."/>
            <person name="Cheng J.-F."/>
            <person name="Goodwin L."/>
            <person name="Pitluck S."/>
            <person name="Peters L."/>
            <person name="Mikhailova N."/>
            <person name="Teshima H."/>
            <person name="Detter J.C."/>
            <person name="Han C."/>
            <person name="Tapia R."/>
            <person name="Land M."/>
            <person name="Hauser L."/>
            <person name="Kyrpides N."/>
            <person name="Ivanova N."/>
            <person name="Pagani I."/>
            <person name="Brambilla E.-M."/>
            <person name="Klenk H.-P."/>
            <person name="Woyke T."/>
        </authorList>
    </citation>
    <scope>NUCLEOTIDE SEQUENCE [LARGE SCALE GENOMIC DNA]</scope>
    <source>
        <strain evidence="3 4">XJ-54</strain>
    </source>
</reference>
<dbReference type="InterPro" id="IPR006015">
    <property type="entry name" value="Universal_stress_UspA"/>
</dbReference>
<dbReference type="PRINTS" id="PR01438">
    <property type="entry name" value="UNVRSLSTRESS"/>
</dbReference>
<comment type="similarity">
    <text evidence="1">Belongs to the universal stress protein A family.</text>
</comment>
<name>I0V7K7_9PSEU</name>
<dbReference type="SUPFAM" id="SSF52402">
    <property type="entry name" value="Adenine nucleotide alpha hydrolases-like"/>
    <property type="match status" value="2"/>
</dbReference>
<evidence type="ECO:0000259" key="2">
    <source>
        <dbReference type="Pfam" id="PF00582"/>
    </source>
</evidence>
<dbReference type="InterPro" id="IPR006016">
    <property type="entry name" value="UspA"/>
</dbReference>
<evidence type="ECO:0000313" key="4">
    <source>
        <dbReference type="Proteomes" id="UP000004691"/>
    </source>
</evidence>
<dbReference type="Proteomes" id="UP000004691">
    <property type="component" value="Unassembled WGS sequence"/>
</dbReference>
<feature type="domain" description="UspA" evidence="2">
    <location>
        <begin position="2"/>
        <end position="138"/>
    </location>
</feature>
<gene>
    <name evidence="3" type="ORF">SacxiDRAFT_3919</name>
</gene>